<comment type="caution">
    <text evidence="11">The sequence shown here is derived from an EMBL/GenBank/DDBJ whole genome shotgun (WGS) entry which is preliminary data.</text>
</comment>
<feature type="transmembrane region" description="Helical" evidence="8">
    <location>
        <begin position="416"/>
        <end position="442"/>
    </location>
</feature>
<accession>A0ABQ6JBM4</accession>
<evidence type="ECO:0000256" key="8">
    <source>
        <dbReference type="RuleBase" id="RU363032"/>
    </source>
</evidence>
<feature type="domain" description="ABC transmembrane type-1" evidence="10">
    <location>
        <begin position="378"/>
        <end position="569"/>
    </location>
</feature>
<evidence type="ECO:0000259" key="10">
    <source>
        <dbReference type="PROSITE" id="PS50928"/>
    </source>
</evidence>
<dbReference type="CDD" id="cd06261">
    <property type="entry name" value="TM_PBP2"/>
    <property type="match status" value="2"/>
</dbReference>
<feature type="transmembrane region" description="Helical" evidence="8">
    <location>
        <begin position="553"/>
        <end position="573"/>
    </location>
</feature>
<feature type="transmembrane region" description="Helical" evidence="8">
    <location>
        <begin position="31"/>
        <end position="53"/>
    </location>
</feature>
<evidence type="ECO:0000256" key="5">
    <source>
        <dbReference type="ARBA" id="ARBA00022692"/>
    </source>
</evidence>
<dbReference type="Gene3D" id="1.10.3720.10">
    <property type="entry name" value="MetI-like"/>
    <property type="match status" value="2"/>
</dbReference>
<sequence>MTAVAAGTTGHAPGVGDKVTPPPPQEQRNRWLPYLLLLPGLAWLTIFFVAPLVRLFTVSLQSQYPGFPGFYYRDLNFGNYVDAITQFAPHFGRSLLYAALATFFAFCLAYPLAYTIAFKAGRWRGVMLICIVAPFFTSFILRTIAWRQILADDGWVAHSLKFLHLVPSGHITETWMAVVAGITYNFVPFMTLPIYASLERVDPRMIEAGGDLYASGFTTFRKVTFPLSLPGVVAGTLLTFIPAAGDYVNAEPARLRPRHQDGRQRHRQPVLPGAERVPGGGRAVVHPDGAHPAAGVPVHPQGRHRGAWCDRRARVVRAARRRDRRRAGAGLPVRAGGLHVRVLVQQLQAVEHRLEPRGQPDPALLGEPCGAPGVCGALANSLKIGLIATVVATVLGTLIAFALVRHRFRGRSTTNILIFLPMATPEVVMGASLLTLFVQGFARVGLKLGFWTIVIAHIMFCLAFVVVTVKARVQSLDPRLEEAAMDLYASERTTFTRVTLPLVAPGIVAAALLSFSLSFDDFIITNFVSGDTTTFPKFVYVSYLRGIPAQANVIGFSMFLLAVLLVVAGQVIGSRRRAR</sequence>
<gene>
    <name evidence="11" type="ORF">GCM10025868_08180</name>
</gene>
<keyword evidence="7 8" id="KW-0472">Membrane</keyword>
<comment type="similarity">
    <text evidence="2">Belongs to the binding-protein-dependent transport system permease family. CysTW subfamily.</text>
</comment>
<name>A0ABQ6JBM4_9ACTN</name>
<feature type="region of interest" description="Disordered" evidence="9">
    <location>
        <begin position="253"/>
        <end position="304"/>
    </location>
</feature>
<feature type="transmembrane region" description="Helical" evidence="8">
    <location>
        <begin position="175"/>
        <end position="196"/>
    </location>
</feature>
<dbReference type="Proteomes" id="UP001157017">
    <property type="component" value="Unassembled WGS sequence"/>
</dbReference>
<feature type="transmembrane region" description="Helical" evidence="8">
    <location>
        <begin position="498"/>
        <end position="519"/>
    </location>
</feature>
<keyword evidence="3 8" id="KW-0813">Transport</keyword>
<proteinExistence type="inferred from homology"/>
<dbReference type="InterPro" id="IPR035906">
    <property type="entry name" value="MetI-like_sf"/>
</dbReference>
<dbReference type="PANTHER" id="PTHR42929:SF1">
    <property type="entry name" value="INNER MEMBRANE ABC TRANSPORTER PERMEASE PROTEIN YDCU-RELATED"/>
    <property type="match status" value="1"/>
</dbReference>
<feature type="transmembrane region" description="Helical" evidence="8">
    <location>
        <begin position="384"/>
        <end position="404"/>
    </location>
</feature>
<evidence type="ECO:0000256" key="7">
    <source>
        <dbReference type="ARBA" id="ARBA00023136"/>
    </source>
</evidence>
<organism evidence="11 12">
    <name type="scientific">Angustibacter aerolatus</name>
    <dbReference type="NCBI Taxonomy" id="1162965"/>
    <lineage>
        <taxon>Bacteria</taxon>
        <taxon>Bacillati</taxon>
        <taxon>Actinomycetota</taxon>
        <taxon>Actinomycetes</taxon>
        <taxon>Kineosporiales</taxon>
        <taxon>Kineosporiaceae</taxon>
    </lineage>
</organism>
<feature type="transmembrane region" description="Helical" evidence="8">
    <location>
        <begin position="448"/>
        <end position="469"/>
    </location>
</feature>
<evidence type="ECO:0000256" key="9">
    <source>
        <dbReference type="SAM" id="MobiDB-lite"/>
    </source>
</evidence>
<keyword evidence="12" id="KW-1185">Reference proteome</keyword>
<evidence type="ECO:0000256" key="2">
    <source>
        <dbReference type="ARBA" id="ARBA00007069"/>
    </source>
</evidence>
<feature type="region of interest" description="Disordered" evidence="9">
    <location>
        <begin position="1"/>
        <end position="25"/>
    </location>
</feature>
<evidence type="ECO:0000313" key="12">
    <source>
        <dbReference type="Proteomes" id="UP001157017"/>
    </source>
</evidence>
<dbReference type="Pfam" id="PF00528">
    <property type="entry name" value="BPD_transp_1"/>
    <property type="match status" value="1"/>
</dbReference>
<feature type="transmembrane region" description="Helical" evidence="8">
    <location>
        <begin position="123"/>
        <end position="141"/>
    </location>
</feature>
<keyword evidence="6 8" id="KW-1133">Transmembrane helix</keyword>
<feature type="transmembrane region" description="Helical" evidence="8">
    <location>
        <begin position="95"/>
        <end position="117"/>
    </location>
</feature>
<evidence type="ECO:0000256" key="4">
    <source>
        <dbReference type="ARBA" id="ARBA00022475"/>
    </source>
</evidence>
<dbReference type="PANTHER" id="PTHR42929">
    <property type="entry name" value="INNER MEMBRANE ABC TRANSPORTER PERMEASE PROTEIN YDCU-RELATED-RELATED"/>
    <property type="match status" value="1"/>
</dbReference>
<evidence type="ECO:0000256" key="6">
    <source>
        <dbReference type="ARBA" id="ARBA00022989"/>
    </source>
</evidence>
<evidence type="ECO:0000256" key="1">
    <source>
        <dbReference type="ARBA" id="ARBA00004651"/>
    </source>
</evidence>
<reference evidence="12" key="1">
    <citation type="journal article" date="2019" name="Int. J. Syst. Evol. Microbiol.">
        <title>The Global Catalogue of Microorganisms (GCM) 10K type strain sequencing project: providing services to taxonomists for standard genome sequencing and annotation.</title>
        <authorList>
            <consortium name="The Broad Institute Genomics Platform"/>
            <consortium name="The Broad Institute Genome Sequencing Center for Infectious Disease"/>
            <person name="Wu L."/>
            <person name="Ma J."/>
        </authorList>
    </citation>
    <scope>NUCLEOTIDE SEQUENCE [LARGE SCALE GENOMIC DNA]</scope>
    <source>
        <strain evidence="12">NBRC 108730</strain>
    </source>
</reference>
<keyword evidence="5 8" id="KW-0812">Transmembrane</keyword>
<protein>
    <recommendedName>
        <fullName evidence="10">ABC transmembrane type-1 domain-containing protein</fullName>
    </recommendedName>
</protein>
<dbReference type="SUPFAM" id="SSF161098">
    <property type="entry name" value="MetI-like"/>
    <property type="match status" value="2"/>
</dbReference>
<dbReference type="PROSITE" id="PS50928">
    <property type="entry name" value="ABC_TM1"/>
    <property type="match status" value="1"/>
</dbReference>
<evidence type="ECO:0000256" key="3">
    <source>
        <dbReference type="ARBA" id="ARBA00022448"/>
    </source>
</evidence>
<comment type="subcellular location">
    <subcellularLocation>
        <location evidence="1 8">Cell membrane</location>
        <topology evidence="1 8">Multi-pass membrane protein</topology>
    </subcellularLocation>
</comment>
<dbReference type="EMBL" id="BSUZ01000001">
    <property type="protein sequence ID" value="GMA85568.1"/>
    <property type="molecule type" value="Genomic_DNA"/>
</dbReference>
<evidence type="ECO:0000313" key="11">
    <source>
        <dbReference type="EMBL" id="GMA85568.1"/>
    </source>
</evidence>
<dbReference type="InterPro" id="IPR000515">
    <property type="entry name" value="MetI-like"/>
</dbReference>
<keyword evidence="4" id="KW-1003">Cell membrane</keyword>